<evidence type="ECO:0000256" key="2">
    <source>
        <dbReference type="ARBA" id="ARBA00022737"/>
    </source>
</evidence>
<dbReference type="Pfam" id="PF12799">
    <property type="entry name" value="LRR_4"/>
    <property type="match status" value="2"/>
</dbReference>
<keyword evidence="3" id="KW-1185">Reference proteome</keyword>
<dbReference type="WBParaSite" id="ACAC_0000187401-mRNA-1">
    <property type="protein sequence ID" value="ACAC_0000187401-mRNA-1"/>
    <property type="gene ID" value="ACAC_0000187401"/>
</dbReference>
<dbReference type="PRINTS" id="PR00019">
    <property type="entry name" value="LEURICHRPT"/>
</dbReference>
<name>A0A0K0CWN2_ANGCA</name>
<protein>
    <submittedName>
        <fullName evidence="4">Dynein assembly factor 1, axonemal homolog</fullName>
    </submittedName>
</protein>
<keyword evidence="1" id="KW-0433">Leucine-rich repeat</keyword>
<dbReference type="SUPFAM" id="SSF52075">
    <property type="entry name" value="Outer arm dynein light chain 1"/>
    <property type="match status" value="1"/>
</dbReference>
<dbReference type="SMART" id="SM00369">
    <property type="entry name" value="LRR_TYP"/>
    <property type="match status" value="4"/>
</dbReference>
<proteinExistence type="predicted"/>
<dbReference type="STRING" id="6313.A0A0K0CWN2"/>
<keyword evidence="2" id="KW-0677">Repeat</keyword>
<reference evidence="4" key="2">
    <citation type="submission" date="2017-02" db="UniProtKB">
        <authorList>
            <consortium name="WormBaseParasite"/>
        </authorList>
    </citation>
    <scope>IDENTIFICATION</scope>
</reference>
<evidence type="ECO:0000313" key="3">
    <source>
        <dbReference type="Proteomes" id="UP000035642"/>
    </source>
</evidence>
<dbReference type="InterPro" id="IPR032675">
    <property type="entry name" value="LRR_dom_sf"/>
</dbReference>
<dbReference type="InterPro" id="IPR001611">
    <property type="entry name" value="Leu-rich_rpt"/>
</dbReference>
<sequence length="253" mass="28548">MVADIGNTIDFLHRVRALKIRGAKGYVGTSNIAWNTLSYSLHCCKNLLALWISDSDVSKVHGMSTTKRTLRRLIVHYSMNNIKDLLVEDVPVVPFSEMQHWECLEEVDFSFNELKDIDESIQLLGSVQRLNVSHNNITEIGCYLQLLTSLNELDLSSNGISSIHQWNELLGNLKKLILSNNAIKDVSGLSRLYSLEYLDLQNNALEVLESVYPLGLLPCLEELHLCGNPVRNVIEYRTKVLEAFGERSCEVSA</sequence>
<accession>A0A0K0CWN2</accession>
<evidence type="ECO:0000256" key="1">
    <source>
        <dbReference type="ARBA" id="ARBA00022614"/>
    </source>
</evidence>
<dbReference type="PROSITE" id="PS51450">
    <property type="entry name" value="LRR"/>
    <property type="match status" value="4"/>
</dbReference>
<dbReference type="PANTHER" id="PTHR15454">
    <property type="entry name" value="NISCHARIN RELATED"/>
    <property type="match status" value="1"/>
</dbReference>
<dbReference type="PANTHER" id="PTHR15454:SF35">
    <property type="entry name" value="NISCHARIN"/>
    <property type="match status" value="1"/>
</dbReference>
<organism evidence="3 4">
    <name type="scientific">Angiostrongylus cantonensis</name>
    <name type="common">Rat lungworm</name>
    <dbReference type="NCBI Taxonomy" id="6313"/>
    <lineage>
        <taxon>Eukaryota</taxon>
        <taxon>Metazoa</taxon>
        <taxon>Ecdysozoa</taxon>
        <taxon>Nematoda</taxon>
        <taxon>Chromadorea</taxon>
        <taxon>Rhabditida</taxon>
        <taxon>Rhabditina</taxon>
        <taxon>Rhabditomorpha</taxon>
        <taxon>Strongyloidea</taxon>
        <taxon>Metastrongylidae</taxon>
        <taxon>Angiostrongylus</taxon>
    </lineage>
</organism>
<reference evidence="3" key="1">
    <citation type="submission" date="2012-09" db="EMBL/GenBank/DDBJ databases">
        <authorList>
            <person name="Martin A.A."/>
        </authorList>
    </citation>
    <scope>NUCLEOTIDE SEQUENCE</scope>
</reference>
<dbReference type="InterPro" id="IPR025875">
    <property type="entry name" value="Leu-rich_rpt_4"/>
</dbReference>
<dbReference type="SMART" id="SM00365">
    <property type="entry name" value="LRR_SD22"/>
    <property type="match status" value="3"/>
</dbReference>
<dbReference type="Gene3D" id="3.80.10.10">
    <property type="entry name" value="Ribonuclease Inhibitor"/>
    <property type="match status" value="2"/>
</dbReference>
<evidence type="ECO:0000313" key="4">
    <source>
        <dbReference type="WBParaSite" id="ACAC_0000187401-mRNA-1"/>
    </source>
</evidence>
<dbReference type="InterPro" id="IPR003591">
    <property type="entry name" value="Leu-rich_rpt_typical-subtyp"/>
</dbReference>
<dbReference type="Proteomes" id="UP000035642">
    <property type="component" value="Unassembled WGS sequence"/>
</dbReference>
<dbReference type="AlphaFoldDB" id="A0A0K0CWN2"/>
<dbReference type="GO" id="GO:0005737">
    <property type="term" value="C:cytoplasm"/>
    <property type="evidence" value="ECO:0007669"/>
    <property type="project" value="TreeGrafter"/>
</dbReference>